<evidence type="ECO:0000256" key="5">
    <source>
        <dbReference type="ARBA" id="ARBA00022989"/>
    </source>
</evidence>
<dbReference type="Pfam" id="PF00892">
    <property type="entry name" value="EamA"/>
    <property type="match status" value="2"/>
</dbReference>
<dbReference type="InterPro" id="IPR051258">
    <property type="entry name" value="Diverse_Substrate_Transporter"/>
</dbReference>
<dbReference type="AlphaFoldDB" id="C7N7X1"/>
<feature type="transmembrane region" description="Helical" evidence="7">
    <location>
        <begin position="222"/>
        <end position="242"/>
    </location>
</feature>
<dbReference type="RefSeq" id="WP_012799107.1">
    <property type="nucleotide sequence ID" value="NC_013165.1"/>
</dbReference>
<feature type="transmembrane region" description="Helical" evidence="7">
    <location>
        <begin position="254"/>
        <end position="274"/>
    </location>
</feature>
<evidence type="ECO:0000313" key="9">
    <source>
        <dbReference type="EMBL" id="ACV23006.1"/>
    </source>
</evidence>
<dbReference type="Proteomes" id="UP000002026">
    <property type="component" value="Chromosome"/>
</dbReference>
<evidence type="ECO:0000256" key="7">
    <source>
        <dbReference type="SAM" id="Phobius"/>
    </source>
</evidence>
<name>C7N7X1_SLAHD</name>
<dbReference type="PANTHER" id="PTHR42920:SF5">
    <property type="entry name" value="EAMA DOMAIN-CONTAINING PROTEIN"/>
    <property type="match status" value="1"/>
</dbReference>
<dbReference type="eggNOG" id="COG0697">
    <property type="taxonomic scope" value="Bacteria"/>
</dbReference>
<dbReference type="SUPFAM" id="SSF103481">
    <property type="entry name" value="Multidrug resistance efflux transporter EmrE"/>
    <property type="match status" value="2"/>
</dbReference>
<gene>
    <name evidence="9" type="ordered locus">Shel_19920</name>
</gene>
<dbReference type="EMBL" id="CP001684">
    <property type="protein sequence ID" value="ACV23006.1"/>
    <property type="molecule type" value="Genomic_DNA"/>
</dbReference>
<feature type="transmembrane region" description="Helical" evidence="7">
    <location>
        <begin position="190"/>
        <end position="210"/>
    </location>
</feature>
<dbReference type="InterPro" id="IPR000620">
    <property type="entry name" value="EamA_dom"/>
</dbReference>
<comment type="subcellular location">
    <subcellularLocation>
        <location evidence="1">Cell membrane</location>
        <topology evidence="1">Multi-pass membrane protein</topology>
    </subcellularLocation>
</comment>
<dbReference type="HOGENOM" id="CLU_033863_21_3_11"/>
<reference evidence="9 10" key="1">
    <citation type="journal article" date="2009" name="Stand. Genomic Sci.">
        <title>Complete genome sequence of Slackia heliotrinireducens type strain (RHS 1).</title>
        <authorList>
            <person name="Pukall R."/>
            <person name="Lapidus A."/>
            <person name="Nolan M."/>
            <person name="Copeland A."/>
            <person name="Glavina Del Rio T."/>
            <person name="Lucas S."/>
            <person name="Chen F."/>
            <person name="Tice H."/>
            <person name="Cheng J.F."/>
            <person name="Chertkov O."/>
            <person name="Bruce D."/>
            <person name="Goodwin L."/>
            <person name="Kuske C."/>
            <person name="Brettin T."/>
            <person name="Detter J.C."/>
            <person name="Han C."/>
            <person name="Pitluck S."/>
            <person name="Pati A."/>
            <person name="Mavrommatis K."/>
            <person name="Ivanova N."/>
            <person name="Ovchinnikova G."/>
            <person name="Chen A."/>
            <person name="Palaniappan K."/>
            <person name="Schneider S."/>
            <person name="Rohde M."/>
            <person name="Chain P."/>
            <person name="D'haeseleer P."/>
            <person name="Goker M."/>
            <person name="Bristow J."/>
            <person name="Eisen J.A."/>
            <person name="Markowitz V."/>
            <person name="Kyrpides N.C."/>
            <person name="Klenk H.P."/>
            <person name="Hugenholtz P."/>
        </authorList>
    </citation>
    <scope>NUCLEOTIDE SEQUENCE [LARGE SCALE GENOMIC DNA]</scope>
    <source>
        <strain evidence="10">ATCC 29202 / DSM 20476 / NCTC 11029 / RHS 1</strain>
    </source>
</reference>
<keyword evidence="5 7" id="KW-1133">Transmembrane helix</keyword>
<keyword evidence="4 7" id="KW-0812">Transmembrane</keyword>
<dbReference type="KEGG" id="shi:Shel_19920"/>
<feature type="transmembrane region" description="Helical" evidence="7">
    <location>
        <begin position="280"/>
        <end position="299"/>
    </location>
</feature>
<organism evidence="9 10">
    <name type="scientific">Slackia heliotrinireducens (strain ATCC 29202 / DSM 20476 / NCTC 11029 / RHS 1)</name>
    <name type="common">Peptococcus heliotrinreducens</name>
    <dbReference type="NCBI Taxonomy" id="471855"/>
    <lineage>
        <taxon>Bacteria</taxon>
        <taxon>Bacillati</taxon>
        <taxon>Actinomycetota</taxon>
        <taxon>Coriobacteriia</taxon>
        <taxon>Eggerthellales</taxon>
        <taxon>Eggerthellaceae</taxon>
        <taxon>Slackia</taxon>
    </lineage>
</organism>
<dbReference type="STRING" id="471855.Shel_19920"/>
<evidence type="ECO:0000256" key="4">
    <source>
        <dbReference type="ARBA" id="ARBA00022692"/>
    </source>
</evidence>
<dbReference type="PANTHER" id="PTHR42920">
    <property type="entry name" value="OS03G0707200 PROTEIN-RELATED"/>
    <property type="match status" value="1"/>
</dbReference>
<accession>C7N7X1</accession>
<dbReference type="GO" id="GO:0005886">
    <property type="term" value="C:plasma membrane"/>
    <property type="evidence" value="ECO:0007669"/>
    <property type="project" value="UniProtKB-SubCell"/>
</dbReference>
<evidence type="ECO:0000256" key="3">
    <source>
        <dbReference type="ARBA" id="ARBA00022475"/>
    </source>
</evidence>
<feature type="transmembrane region" description="Helical" evidence="7">
    <location>
        <begin position="109"/>
        <end position="127"/>
    </location>
</feature>
<evidence type="ECO:0000313" key="10">
    <source>
        <dbReference type="Proteomes" id="UP000002026"/>
    </source>
</evidence>
<feature type="transmembrane region" description="Helical" evidence="7">
    <location>
        <begin position="80"/>
        <end position="103"/>
    </location>
</feature>
<keyword evidence="6 7" id="KW-0472">Membrane</keyword>
<feature type="transmembrane region" description="Helical" evidence="7">
    <location>
        <begin position="156"/>
        <end position="178"/>
    </location>
</feature>
<proteinExistence type="inferred from homology"/>
<evidence type="ECO:0000256" key="2">
    <source>
        <dbReference type="ARBA" id="ARBA00007362"/>
    </source>
</evidence>
<feature type="transmembrane region" description="Helical" evidence="7">
    <location>
        <begin position="132"/>
        <end position="150"/>
    </location>
</feature>
<feature type="domain" description="EamA" evidence="8">
    <location>
        <begin position="161"/>
        <end position="296"/>
    </location>
</feature>
<dbReference type="InterPro" id="IPR037185">
    <property type="entry name" value="EmrE-like"/>
</dbReference>
<keyword evidence="10" id="KW-1185">Reference proteome</keyword>
<evidence type="ECO:0000256" key="1">
    <source>
        <dbReference type="ARBA" id="ARBA00004651"/>
    </source>
</evidence>
<evidence type="ECO:0000256" key="6">
    <source>
        <dbReference type="ARBA" id="ARBA00023136"/>
    </source>
</evidence>
<feature type="transmembrane region" description="Helical" evidence="7">
    <location>
        <begin position="20"/>
        <end position="39"/>
    </location>
</feature>
<comment type="similarity">
    <text evidence="2">Belongs to the EamA transporter family.</text>
</comment>
<evidence type="ECO:0000259" key="8">
    <source>
        <dbReference type="Pfam" id="PF00892"/>
    </source>
</evidence>
<protein>
    <submittedName>
        <fullName evidence="9">Predicted permease, DMT superfamily</fullName>
    </submittedName>
</protein>
<feature type="transmembrane region" description="Helical" evidence="7">
    <location>
        <begin position="45"/>
        <end position="68"/>
    </location>
</feature>
<sequence>MQAAAESGQTGGTVFNKSSIFTLFVVLQTAIYGVGNVVTKIAYVGISPLWCAALRFGLAFLVFMLFFGPRTVRMLKSARLSSWLPSSVFMSLTYITCSIAINLTSATNAGFFIALPMLFTPVLALVLSGRKYTASTAVLQAVVVFGLYLLCCNGGTPTFGLGELFGLASSACFAASLVFGERGLDDVDPIALSTMQIGITFLGALASAIASEPLPDFAAVPAVSWTAIAFLACVGTCLAFFLQNTALKHVPSATISVILCAEPVFTAAVSAVALGEMLTGMGVVGAILIVACTMVASLADSGKSTGEILGDAFAFVRRLAPNQARRLVRSR</sequence>
<keyword evidence="3" id="KW-1003">Cell membrane</keyword>
<feature type="domain" description="EamA" evidence="8">
    <location>
        <begin position="23"/>
        <end position="150"/>
    </location>
</feature>